<dbReference type="InterPro" id="IPR035965">
    <property type="entry name" value="PAS-like_dom_sf"/>
</dbReference>
<dbReference type="Proteomes" id="UP000177555">
    <property type="component" value="Unassembled WGS sequence"/>
</dbReference>
<feature type="domain" description="PAS" evidence="2">
    <location>
        <begin position="175"/>
        <end position="250"/>
    </location>
</feature>
<protein>
    <recommendedName>
        <fullName evidence="2">PAS domain-containing protein</fullName>
    </recommendedName>
</protein>
<dbReference type="SMART" id="SM00091">
    <property type="entry name" value="PAS"/>
    <property type="match status" value="1"/>
</dbReference>
<evidence type="ECO:0000259" key="2">
    <source>
        <dbReference type="PROSITE" id="PS50112"/>
    </source>
</evidence>
<feature type="transmembrane region" description="Helical" evidence="1">
    <location>
        <begin position="134"/>
        <end position="154"/>
    </location>
</feature>
<feature type="transmembrane region" description="Helical" evidence="1">
    <location>
        <begin position="98"/>
        <end position="122"/>
    </location>
</feature>
<feature type="transmembrane region" description="Helical" evidence="1">
    <location>
        <begin position="59"/>
        <end position="92"/>
    </location>
</feature>
<dbReference type="InterPro" id="IPR036890">
    <property type="entry name" value="HATPase_C_sf"/>
</dbReference>
<accession>A0A1F5JF28</accession>
<dbReference type="Gene3D" id="3.30.450.20">
    <property type="entry name" value="PAS domain"/>
    <property type="match status" value="1"/>
</dbReference>
<reference evidence="3 4" key="1">
    <citation type="journal article" date="2016" name="Nat. Commun.">
        <title>Thousands of microbial genomes shed light on interconnected biogeochemical processes in an aquifer system.</title>
        <authorList>
            <person name="Anantharaman K."/>
            <person name="Brown C.T."/>
            <person name="Hug L.A."/>
            <person name="Sharon I."/>
            <person name="Castelle C.J."/>
            <person name="Probst A.J."/>
            <person name="Thomas B.C."/>
            <person name="Singh A."/>
            <person name="Wilkins M.J."/>
            <person name="Karaoz U."/>
            <person name="Brodie E.L."/>
            <person name="Williams K.H."/>
            <person name="Hubbard S.S."/>
            <person name="Banfield J.F."/>
        </authorList>
    </citation>
    <scope>NUCLEOTIDE SEQUENCE [LARGE SCALE GENOMIC DNA]</scope>
</reference>
<sequence>MFSFESIIFLLSSAFSLALIYYKASTTNLQQIIIILLVILILSYRFIFSKSKPALARWFRPILLLLTAAMVQLIVISTGGFFSPFLIMLHLFTLGTSFLLNLPASISFLGLSLIVLTVNIWLNQTLLALSQEDPFSIVLYFISFIVIIPLAQIINHSYHIKDALSKILSENLYLGQRREESIIKGLNELILVTDKNLKILSINQAVEEVINLTSDEILGHSLLEILPIKFKDGSQATMQNLSISQILQDKTTRIISDFYLDRPGKVPTQITIQVRPIADFTGKINQFVFVLKERQLEGMYSAIHKDLDLAYRREQLVFGELQKALAQTRVNSLQLRAEILRKIAEDLLIAQEIEDHPIIENISLSDVAEVCQKALKDSQGFAKSLNVTAEFKLALEETAEVSLLSLKGQKVPEAALSGVSDFGVLIDPKWLEVILEKLLEIAILLASEQKEGRVEILPLRQGDRNINVTVISFHANVPEKVKEDLLTEYFGNLATTTNLRLGSGLEGFIAQTIAKELKVPLSVKVEQRPPSLTFLLELSKDRTIKNTV</sequence>
<gene>
    <name evidence="3" type="ORF">A2867_05095</name>
</gene>
<dbReference type="SUPFAM" id="SSF55785">
    <property type="entry name" value="PYP-like sensor domain (PAS domain)"/>
    <property type="match status" value="1"/>
</dbReference>
<dbReference type="PROSITE" id="PS50112">
    <property type="entry name" value="PAS"/>
    <property type="match status" value="1"/>
</dbReference>
<keyword evidence="1" id="KW-1133">Transmembrane helix</keyword>
<dbReference type="EMBL" id="MFCP01000042">
    <property type="protein sequence ID" value="OGE27234.1"/>
    <property type="molecule type" value="Genomic_DNA"/>
</dbReference>
<name>A0A1F5JF28_9BACT</name>
<feature type="transmembrane region" description="Helical" evidence="1">
    <location>
        <begin position="30"/>
        <end position="47"/>
    </location>
</feature>
<evidence type="ECO:0000313" key="3">
    <source>
        <dbReference type="EMBL" id="OGE27234.1"/>
    </source>
</evidence>
<dbReference type="InterPro" id="IPR000014">
    <property type="entry name" value="PAS"/>
</dbReference>
<feature type="transmembrane region" description="Helical" evidence="1">
    <location>
        <begin position="7"/>
        <end position="24"/>
    </location>
</feature>
<dbReference type="InterPro" id="IPR013767">
    <property type="entry name" value="PAS_fold"/>
</dbReference>
<keyword evidence="1" id="KW-0472">Membrane</keyword>
<dbReference type="Gene3D" id="3.30.565.10">
    <property type="entry name" value="Histidine kinase-like ATPase, C-terminal domain"/>
    <property type="match status" value="1"/>
</dbReference>
<comment type="caution">
    <text evidence="3">The sequence shown here is derived from an EMBL/GenBank/DDBJ whole genome shotgun (WGS) entry which is preliminary data.</text>
</comment>
<keyword evidence="1" id="KW-0812">Transmembrane</keyword>
<dbReference type="GO" id="GO:0006355">
    <property type="term" value="P:regulation of DNA-templated transcription"/>
    <property type="evidence" value="ECO:0007669"/>
    <property type="project" value="InterPro"/>
</dbReference>
<evidence type="ECO:0000256" key="1">
    <source>
        <dbReference type="SAM" id="Phobius"/>
    </source>
</evidence>
<organism evidence="3 4">
    <name type="scientific">Candidatus Daviesbacteria bacterium RIFCSPHIGHO2_01_FULL_40_11</name>
    <dbReference type="NCBI Taxonomy" id="1797762"/>
    <lineage>
        <taxon>Bacteria</taxon>
        <taxon>Candidatus Daviesiibacteriota</taxon>
    </lineage>
</organism>
<dbReference type="AlphaFoldDB" id="A0A1F5JF28"/>
<proteinExistence type="predicted"/>
<dbReference type="CDD" id="cd00130">
    <property type="entry name" value="PAS"/>
    <property type="match status" value="1"/>
</dbReference>
<evidence type="ECO:0000313" key="4">
    <source>
        <dbReference type="Proteomes" id="UP000177555"/>
    </source>
</evidence>
<dbReference type="Pfam" id="PF00989">
    <property type="entry name" value="PAS"/>
    <property type="match status" value="1"/>
</dbReference>